<proteinExistence type="predicted"/>
<dbReference type="AlphaFoldDB" id="A0A378LR92"/>
<dbReference type="RefSeq" id="WP_031562698.1">
    <property type="nucleotide sequence ID" value="NZ_CAAAIS010000002.1"/>
</dbReference>
<dbReference type="InterPro" id="IPR032540">
    <property type="entry name" value="DUF4949"/>
</dbReference>
<feature type="signal peptide" evidence="1">
    <location>
        <begin position="1"/>
        <end position="20"/>
    </location>
</feature>
<keyword evidence="3" id="KW-1185">Reference proteome</keyword>
<name>A0A378LR92_9GAMM</name>
<dbReference type="EMBL" id="UGPB01000001">
    <property type="protein sequence ID" value="STY28339.1"/>
    <property type="molecule type" value="Genomic_DNA"/>
</dbReference>
<sequence length="137" mass="14895">MKLQVMNAVLLLSLSQFSFGALPPKPNACPSVSALKAIGVSDMIKEDGQWYGAVQSNNYNTTDKWTFVIGAFRATDESDAKQQALRAINSLSFLSGPEAFNMDGQDSWICGYKDRSGHTAATITPTMPFLHSGLIHH</sequence>
<dbReference type="OrthoDB" id="5647725at2"/>
<dbReference type="Proteomes" id="UP000255297">
    <property type="component" value="Unassembled WGS sequence"/>
</dbReference>
<dbReference type="STRING" id="1122170.GCA_000701265_02168"/>
<protein>
    <submittedName>
        <fullName evidence="2">Hemin binding protein Hbp</fullName>
    </submittedName>
</protein>
<gene>
    <name evidence="2" type="primary">hbp</name>
    <name evidence="2" type="ORF">NCTC11532_00509</name>
</gene>
<keyword evidence="1" id="KW-0732">Signal</keyword>
<accession>A0A378LR92</accession>
<organism evidence="2 3">
    <name type="scientific">Legionella wadsworthii</name>
    <dbReference type="NCBI Taxonomy" id="28088"/>
    <lineage>
        <taxon>Bacteria</taxon>
        <taxon>Pseudomonadati</taxon>
        <taxon>Pseudomonadota</taxon>
        <taxon>Gammaproteobacteria</taxon>
        <taxon>Legionellales</taxon>
        <taxon>Legionellaceae</taxon>
        <taxon>Legionella</taxon>
    </lineage>
</organism>
<evidence type="ECO:0000313" key="3">
    <source>
        <dbReference type="Proteomes" id="UP000255297"/>
    </source>
</evidence>
<evidence type="ECO:0000313" key="2">
    <source>
        <dbReference type="EMBL" id="STY28339.1"/>
    </source>
</evidence>
<feature type="chain" id="PRO_5016954965" evidence="1">
    <location>
        <begin position="21"/>
        <end position="137"/>
    </location>
</feature>
<dbReference type="Pfam" id="PF16307">
    <property type="entry name" value="DUF4949"/>
    <property type="match status" value="1"/>
</dbReference>
<evidence type="ECO:0000256" key="1">
    <source>
        <dbReference type="SAM" id="SignalP"/>
    </source>
</evidence>
<reference evidence="2 3" key="1">
    <citation type="submission" date="2018-06" db="EMBL/GenBank/DDBJ databases">
        <authorList>
            <consortium name="Pathogen Informatics"/>
            <person name="Doyle S."/>
        </authorList>
    </citation>
    <scope>NUCLEOTIDE SEQUENCE [LARGE SCALE GENOMIC DNA]</scope>
    <source>
        <strain evidence="2 3">NCTC11532</strain>
    </source>
</reference>